<dbReference type="EMBL" id="UZAH01007774">
    <property type="protein sequence ID" value="VDO33246.1"/>
    <property type="molecule type" value="Genomic_DNA"/>
</dbReference>
<reference evidence="2 3" key="1">
    <citation type="submission" date="2018-11" db="EMBL/GenBank/DDBJ databases">
        <authorList>
            <consortium name="Pathogen Informatics"/>
        </authorList>
    </citation>
    <scope>NUCLEOTIDE SEQUENCE [LARGE SCALE GENOMIC DNA]</scope>
</reference>
<name>A0A183FAV2_HELPZ</name>
<dbReference type="WBParaSite" id="HPBE_0000329401-mRNA-1">
    <property type="protein sequence ID" value="HPBE_0000329401-mRNA-1"/>
    <property type="gene ID" value="HPBE_0000329401"/>
</dbReference>
<keyword evidence="3" id="KW-1185">Reference proteome</keyword>
<evidence type="ECO:0000256" key="1">
    <source>
        <dbReference type="SAM" id="MobiDB-lite"/>
    </source>
</evidence>
<feature type="region of interest" description="Disordered" evidence="1">
    <location>
        <begin position="62"/>
        <end position="83"/>
    </location>
</feature>
<reference evidence="4" key="2">
    <citation type="submission" date="2019-09" db="UniProtKB">
        <authorList>
            <consortium name="WormBaseParasite"/>
        </authorList>
    </citation>
    <scope>IDENTIFICATION</scope>
</reference>
<accession>A0A183FAV2</accession>
<protein>
    <submittedName>
        <fullName evidence="4">Secreted protein</fullName>
    </submittedName>
</protein>
<dbReference type="Proteomes" id="UP000050761">
    <property type="component" value="Unassembled WGS sequence"/>
</dbReference>
<organism evidence="3 4">
    <name type="scientific">Heligmosomoides polygyrus</name>
    <name type="common">Parasitic roundworm</name>
    <dbReference type="NCBI Taxonomy" id="6339"/>
    <lineage>
        <taxon>Eukaryota</taxon>
        <taxon>Metazoa</taxon>
        <taxon>Ecdysozoa</taxon>
        <taxon>Nematoda</taxon>
        <taxon>Chromadorea</taxon>
        <taxon>Rhabditida</taxon>
        <taxon>Rhabditina</taxon>
        <taxon>Rhabditomorpha</taxon>
        <taxon>Strongyloidea</taxon>
        <taxon>Heligmosomidae</taxon>
        <taxon>Heligmosomoides</taxon>
    </lineage>
</organism>
<sequence>MWAGVFSSADDVVGPAWGIRKNGKASSKIFSRRANNVVQTALGFRNCAEDVLECVQGFGKRAETSQNVRRDGEGVPMTSTKNH</sequence>
<feature type="compositionally biased region" description="Basic and acidic residues" evidence="1">
    <location>
        <begin position="62"/>
        <end position="73"/>
    </location>
</feature>
<evidence type="ECO:0000313" key="2">
    <source>
        <dbReference type="EMBL" id="VDO33246.1"/>
    </source>
</evidence>
<dbReference type="AlphaFoldDB" id="A0A183FAV2"/>
<accession>A0A3P7UF93</accession>
<evidence type="ECO:0000313" key="3">
    <source>
        <dbReference type="Proteomes" id="UP000050761"/>
    </source>
</evidence>
<proteinExistence type="predicted"/>
<gene>
    <name evidence="2" type="ORF">HPBE_LOCUS3295</name>
</gene>
<evidence type="ECO:0000313" key="4">
    <source>
        <dbReference type="WBParaSite" id="HPBE_0000329401-mRNA-1"/>
    </source>
</evidence>